<dbReference type="InterPro" id="IPR032710">
    <property type="entry name" value="NTF2-like_dom_sf"/>
</dbReference>
<dbReference type="Proteomes" id="UP001178354">
    <property type="component" value="Unassembled WGS sequence"/>
</dbReference>
<name>A0AAW8B1D8_9GAMM</name>
<dbReference type="Pfam" id="PF12680">
    <property type="entry name" value="SnoaL_2"/>
    <property type="match status" value="1"/>
</dbReference>
<dbReference type="InterPro" id="IPR037401">
    <property type="entry name" value="SnoaL-like"/>
</dbReference>
<dbReference type="EMBL" id="JAUUUU010000001">
    <property type="protein sequence ID" value="MDP1519728.1"/>
    <property type="molecule type" value="Genomic_DNA"/>
</dbReference>
<evidence type="ECO:0000259" key="1">
    <source>
        <dbReference type="Pfam" id="PF12680"/>
    </source>
</evidence>
<dbReference type="AlphaFoldDB" id="A0AAW8B1D8"/>
<dbReference type="SUPFAM" id="SSF54427">
    <property type="entry name" value="NTF2-like"/>
    <property type="match status" value="1"/>
</dbReference>
<feature type="domain" description="SnoaL-like" evidence="1">
    <location>
        <begin position="9"/>
        <end position="108"/>
    </location>
</feature>
<evidence type="ECO:0000313" key="3">
    <source>
        <dbReference type="Proteomes" id="UP001178354"/>
    </source>
</evidence>
<comment type="caution">
    <text evidence="2">The sequence shown here is derived from an EMBL/GenBank/DDBJ whole genome shotgun (WGS) entry which is preliminary data.</text>
</comment>
<sequence>MSSLDHYIAHLETLSPANLGQLRDLVCDDIHFSDPFNDITGADHYLALLNEMFDRLDDIHFTVHEVSREGMVAHLYWTYSASSKLTGQFTFQGTSRLVLADNGRVARHQDFWDSAAVYGRLPLIGRLMHWLKKRTAYRG</sequence>
<accession>A0AAW8B1D8</accession>
<dbReference type="RefSeq" id="WP_305169238.1">
    <property type="nucleotide sequence ID" value="NZ_JAUUUU010000001.1"/>
</dbReference>
<evidence type="ECO:0000313" key="2">
    <source>
        <dbReference type="EMBL" id="MDP1519728.1"/>
    </source>
</evidence>
<reference evidence="2" key="1">
    <citation type="journal article" date="2010" name="Int. J. Syst. Evol. Microbiol.">
        <title>Porticoccus litoralis gen. nov., sp. nov., a gammaproteobacterium isolated from the Yellow Sea.</title>
        <authorList>
            <person name="Oh H.M."/>
            <person name="Kim H."/>
            <person name="Kim K.M."/>
            <person name="Min G.S."/>
            <person name="Cho J.C."/>
        </authorList>
    </citation>
    <scope>NUCLEOTIDE SEQUENCE</scope>
    <source>
        <strain evidence="2">DSM 25064</strain>
    </source>
</reference>
<organism evidence="2 3">
    <name type="scientific">Porticoccus litoralis</name>
    <dbReference type="NCBI Taxonomy" id="434086"/>
    <lineage>
        <taxon>Bacteria</taxon>
        <taxon>Pseudomonadati</taxon>
        <taxon>Pseudomonadota</taxon>
        <taxon>Gammaproteobacteria</taxon>
        <taxon>Cellvibrionales</taxon>
        <taxon>Porticoccaceae</taxon>
        <taxon>Porticoccus</taxon>
    </lineage>
</organism>
<reference evidence="2" key="2">
    <citation type="submission" date="2023-08" db="EMBL/GenBank/DDBJ databases">
        <authorList>
            <person name="Luo J."/>
        </authorList>
    </citation>
    <scope>NUCLEOTIDE SEQUENCE</scope>
    <source>
        <strain evidence="2">DSM 25064</strain>
    </source>
</reference>
<gene>
    <name evidence="2" type="ORF">Q8A57_01960</name>
</gene>
<proteinExistence type="predicted"/>
<protein>
    <submittedName>
        <fullName evidence="2">Nuclear transport factor 2 family protein</fullName>
    </submittedName>
</protein>
<dbReference type="Gene3D" id="3.10.450.50">
    <property type="match status" value="1"/>
</dbReference>
<keyword evidence="3" id="KW-1185">Reference proteome</keyword>